<dbReference type="PANTHER" id="PTHR37542">
    <property type="entry name" value="HELO DOMAIN-CONTAINING PROTEIN-RELATED"/>
    <property type="match status" value="1"/>
</dbReference>
<dbReference type="Pfam" id="PF00069">
    <property type="entry name" value="Pkinase"/>
    <property type="match status" value="1"/>
</dbReference>
<proteinExistence type="predicted"/>
<dbReference type="EMBL" id="CAJPDQ010000042">
    <property type="protein sequence ID" value="CAF9932071.1"/>
    <property type="molecule type" value="Genomic_DNA"/>
</dbReference>
<organism evidence="2 3">
    <name type="scientific">Gomphillus americanus</name>
    <dbReference type="NCBI Taxonomy" id="1940652"/>
    <lineage>
        <taxon>Eukaryota</taxon>
        <taxon>Fungi</taxon>
        <taxon>Dikarya</taxon>
        <taxon>Ascomycota</taxon>
        <taxon>Pezizomycotina</taxon>
        <taxon>Lecanoromycetes</taxon>
        <taxon>OSLEUM clade</taxon>
        <taxon>Ostropomycetidae</taxon>
        <taxon>Ostropales</taxon>
        <taxon>Graphidaceae</taxon>
        <taxon>Gomphilloideae</taxon>
        <taxon>Gomphillus</taxon>
    </lineage>
</organism>
<evidence type="ECO:0000313" key="2">
    <source>
        <dbReference type="EMBL" id="CAF9932071.1"/>
    </source>
</evidence>
<dbReference type="PANTHER" id="PTHR37542:SF3">
    <property type="entry name" value="PRION-INHIBITION AND PROPAGATION HELO DOMAIN-CONTAINING PROTEIN"/>
    <property type="match status" value="1"/>
</dbReference>
<dbReference type="GO" id="GO:0005524">
    <property type="term" value="F:ATP binding"/>
    <property type="evidence" value="ECO:0007669"/>
    <property type="project" value="InterPro"/>
</dbReference>
<dbReference type="InterPro" id="IPR000719">
    <property type="entry name" value="Prot_kinase_dom"/>
</dbReference>
<dbReference type="AlphaFoldDB" id="A0A8H3FWM1"/>
<accession>A0A8H3FWM1</accession>
<dbReference type="OrthoDB" id="4062651at2759"/>
<evidence type="ECO:0000313" key="3">
    <source>
        <dbReference type="Proteomes" id="UP000664169"/>
    </source>
</evidence>
<dbReference type="SUPFAM" id="SSF56112">
    <property type="entry name" value="Protein kinase-like (PK-like)"/>
    <property type="match status" value="2"/>
</dbReference>
<dbReference type="Gene3D" id="3.30.200.20">
    <property type="entry name" value="Phosphorylase Kinase, domain 1"/>
    <property type="match status" value="1"/>
</dbReference>
<dbReference type="SMART" id="SM00220">
    <property type="entry name" value="S_TKc"/>
    <property type="match status" value="1"/>
</dbReference>
<dbReference type="GO" id="GO:0004672">
    <property type="term" value="F:protein kinase activity"/>
    <property type="evidence" value="ECO:0007669"/>
    <property type="project" value="InterPro"/>
</dbReference>
<keyword evidence="3" id="KW-1185">Reference proteome</keyword>
<sequence>MDQTGNSLSFDDICDRLVDLEIDNYEHKQFVPYQSLEQLFTRKTIHDILQLDIVKFYQVSEIIEVVLRGGLRVFAILVSIRDVGSIVQFIKAERSLGFPLDAKLPLDFDIAEIYMSTPSKRQAFIRNQWKFLAPAITSDQLVRELDGHTVLPFTSQRSLEKSGGFGEIYAVKVHPGYHQIPGILAETELVCKRLSRQTSGEGSLRQDFEHELHILSSLRCLQHPNIIRLITGFTLNNTYNFLLPKAEGDLKDLLKSIYPPREFATLTSMLASLWGLSSALESVHNFFFEDEHVHQIGCHYDIKPRNILYSEGKLMLSDFGLSRLKYEDEGSQSLFQRGEGWYLAPECEATEDDFKPGRIGRASDVWSLGCVFAEVMVYVDAPTQAGHTMVDQFYKQRKIKLGGKYNGHWFHSDIDVNPAVSKMLDDKVQASLQRPNQPNVSELANLIKSILQFDTSQRPRVEQVKRCLFHITQQATMKEIRCVITQYPDYMDLQLQIEFHRLTIWSKISGLDAAPSKQLGTSWFSMKHTDRECNMLQESLGQFLLEVQFIHGELSKEIRPPFPITYRLQKLLDELQGLLPQNGREEMLALLEEQLVQIAIDRLSELPSQSEEGIIHDIERENSMGLNAQRLASLVTMREVASALMQDDSEGRNIHISRALLETHVADVGHHLLFRFAQSQSNVLVERLVYKGAWASHVEELIERVDAIATLRNKFLTNSNFHILQCRGYYHDASKFEFGFVYDLPETTRNTVPKTLAEVFNLTASKPQQPSLTEKFKLARSLTSHILNFHRGGWVHKGISSNNIICFPDAFSSIAESLSSIYFIGFNNSRNNVINSYTEFLEHDLEYQHPLYLRSDKPYVGEDGDRSPQRFRQEFDYYSTGLVLLEIALWTPLPKITRKIDGSPEEVRQEIIRNGVRIVKAYMGDVYGESVLYCLTAYDDSNRLAKDVRDLFWQNVVLPLNACSM</sequence>
<evidence type="ECO:0000259" key="1">
    <source>
        <dbReference type="PROSITE" id="PS50011"/>
    </source>
</evidence>
<dbReference type="Gene3D" id="1.10.510.10">
    <property type="entry name" value="Transferase(Phosphotransferase) domain 1"/>
    <property type="match status" value="2"/>
</dbReference>
<dbReference type="InterPro" id="IPR011009">
    <property type="entry name" value="Kinase-like_dom_sf"/>
</dbReference>
<protein>
    <recommendedName>
        <fullName evidence="1">Protein kinase domain-containing protein</fullName>
    </recommendedName>
</protein>
<name>A0A8H3FWM1_9LECA</name>
<gene>
    <name evidence="2" type="ORF">GOMPHAMPRED_006479</name>
</gene>
<comment type="caution">
    <text evidence="2">The sequence shown here is derived from an EMBL/GenBank/DDBJ whole genome shotgun (WGS) entry which is preliminary data.</text>
</comment>
<dbReference type="PROSITE" id="PS50011">
    <property type="entry name" value="PROTEIN_KINASE_DOM"/>
    <property type="match status" value="1"/>
</dbReference>
<dbReference type="CDD" id="cd00180">
    <property type="entry name" value="PKc"/>
    <property type="match status" value="1"/>
</dbReference>
<dbReference type="Proteomes" id="UP000664169">
    <property type="component" value="Unassembled WGS sequence"/>
</dbReference>
<feature type="domain" description="Protein kinase" evidence="1">
    <location>
        <begin position="154"/>
        <end position="473"/>
    </location>
</feature>
<reference evidence="2" key="1">
    <citation type="submission" date="2021-03" db="EMBL/GenBank/DDBJ databases">
        <authorList>
            <person name="Tagirdzhanova G."/>
        </authorList>
    </citation>
    <scope>NUCLEOTIDE SEQUENCE</scope>
</reference>